<evidence type="ECO:0008006" key="3">
    <source>
        <dbReference type="Google" id="ProtNLM"/>
    </source>
</evidence>
<evidence type="ECO:0000313" key="1">
    <source>
        <dbReference type="EMBL" id="MBU8874359.1"/>
    </source>
</evidence>
<organism evidence="1 2">
    <name type="scientific">Reyranella humidisoli</name>
    <dbReference type="NCBI Taxonomy" id="2849149"/>
    <lineage>
        <taxon>Bacteria</taxon>
        <taxon>Pseudomonadati</taxon>
        <taxon>Pseudomonadota</taxon>
        <taxon>Alphaproteobacteria</taxon>
        <taxon>Hyphomicrobiales</taxon>
        <taxon>Reyranellaceae</taxon>
        <taxon>Reyranella</taxon>
    </lineage>
</organism>
<protein>
    <recommendedName>
        <fullName evidence="3">Gluconate 2-dehydrogenase subunit 3 family protein</fullName>
    </recommendedName>
</protein>
<name>A0ABS6IID8_9HYPH</name>
<comment type="caution">
    <text evidence="1">The sequence shown here is derived from an EMBL/GenBank/DDBJ whole genome shotgun (WGS) entry which is preliminary data.</text>
</comment>
<sequence>MAAAPDTRLSDTEVDDLRKIAGTMVPADTALGMPGADDPLILDDIVRSLGRDLPLVREALVAISTKSGGTFADRGQDAREALINEWYPGGGGPAAALGRVIVGAYYRDDRVLRALGHEARAPFPKGYVLEQGDWSLLDVVRKRPTLWRDDRVLPTGGR</sequence>
<keyword evidence="2" id="KW-1185">Reference proteome</keyword>
<reference evidence="1 2" key="1">
    <citation type="submission" date="2021-06" db="EMBL/GenBank/DDBJ databases">
        <authorList>
            <person name="Lee D.H."/>
        </authorList>
    </citation>
    <scope>NUCLEOTIDE SEQUENCE [LARGE SCALE GENOMIC DNA]</scope>
    <source>
        <strain evidence="1 2">MMS21-HV4-11</strain>
    </source>
</reference>
<accession>A0ABS6IID8</accession>
<proteinExistence type="predicted"/>
<dbReference type="EMBL" id="JAHOPB010000001">
    <property type="protein sequence ID" value="MBU8874359.1"/>
    <property type="molecule type" value="Genomic_DNA"/>
</dbReference>
<gene>
    <name evidence="1" type="ORF">KQ910_11355</name>
</gene>
<evidence type="ECO:0000313" key="2">
    <source>
        <dbReference type="Proteomes" id="UP000727907"/>
    </source>
</evidence>
<dbReference type="Proteomes" id="UP000727907">
    <property type="component" value="Unassembled WGS sequence"/>
</dbReference>